<dbReference type="EMBL" id="JACHXV010000001">
    <property type="protein sequence ID" value="MBB3172410.1"/>
    <property type="molecule type" value="Genomic_DNA"/>
</dbReference>
<dbReference type="SUPFAM" id="SSF55874">
    <property type="entry name" value="ATPase domain of HSP90 chaperone/DNA topoisomerase II/histidine kinase"/>
    <property type="match status" value="1"/>
</dbReference>
<protein>
    <recommendedName>
        <fullName evidence="3">histidine kinase</fullName>
        <ecNumber evidence="3">2.7.13.3</ecNumber>
    </recommendedName>
</protein>
<dbReference type="EC" id="2.7.13.3" evidence="3"/>
<dbReference type="PRINTS" id="PR00344">
    <property type="entry name" value="BCTRLSENSOR"/>
</dbReference>
<keyword evidence="6 11" id="KW-0812">Transmembrane</keyword>
<dbReference type="CDD" id="cd00075">
    <property type="entry name" value="HATPase"/>
    <property type="match status" value="1"/>
</dbReference>
<evidence type="ECO:0000256" key="4">
    <source>
        <dbReference type="ARBA" id="ARBA00022553"/>
    </source>
</evidence>
<dbReference type="RefSeq" id="WP_176622036.1">
    <property type="nucleotide sequence ID" value="NZ_JABXXQ010000027.1"/>
</dbReference>
<dbReference type="InterPro" id="IPR003661">
    <property type="entry name" value="HisK_dim/P_dom"/>
</dbReference>
<keyword evidence="9" id="KW-0902">Two-component regulatory system</keyword>
<keyword evidence="5" id="KW-0808">Transferase</keyword>
<dbReference type="EMBL" id="JABXXQ010000027">
    <property type="protein sequence ID" value="NVN29312.1"/>
    <property type="molecule type" value="Genomic_DNA"/>
</dbReference>
<evidence type="ECO:0000259" key="13">
    <source>
        <dbReference type="PROSITE" id="PS50885"/>
    </source>
</evidence>
<comment type="caution">
    <text evidence="14">The sequence shown here is derived from an EMBL/GenBank/DDBJ whole genome shotgun (WGS) entry which is preliminary data.</text>
</comment>
<feature type="transmembrane region" description="Helical" evidence="11">
    <location>
        <begin position="20"/>
        <end position="42"/>
    </location>
</feature>
<evidence type="ECO:0000313" key="17">
    <source>
        <dbReference type="Proteomes" id="UP000565205"/>
    </source>
</evidence>
<keyword evidence="8 11" id="KW-1133">Transmembrane helix</keyword>
<evidence type="ECO:0000256" key="5">
    <source>
        <dbReference type="ARBA" id="ARBA00022679"/>
    </source>
</evidence>
<evidence type="ECO:0000256" key="2">
    <source>
        <dbReference type="ARBA" id="ARBA00004141"/>
    </source>
</evidence>
<evidence type="ECO:0000256" key="1">
    <source>
        <dbReference type="ARBA" id="ARBA00000085"/>
    </source>
</evidence>
<evidence type="ECO:0000256" key="6">
    <source>
        <dbReference type="ARBA" id="ARBA00022692"/>
    </source>
</evidence>
<evidence type="ECO:0000256" key="3">
    <source>
        <dbReference type="ARBA" id="ARBA00012438"/>
    </source>
</evidence>
<reference evidence="15 17" key="1">
    <citation type="submission" date="2020-06" db="EMBL/GenBank/DDBJ databases">
        <title>Description of novel acetic acid bacteria.</title>
        <authorList>
            <person name="Sombolestani A."/>
        </authorList>
    </citation>
    <scope>NUCLEOTIDE SEQUENCE [LARGE SCALE GENOMIC DNA]</scope>
    <source>
        <strain evidence="15 17">LMG 26838</strain>
    </source>
</reference>
<evidence type="ECO:0000256" key="11">
    <source>
        <dbReference type="SAM" id="Phobius"/>
    </source>
</evidence>
<dbReference type="SUPFAM" id="SSF47384">
    <property type="entry name" value="Homodimeric domain of signal transducing histidine kinase"/>
    <property type="match status" value="1"/>
</dbReference>
<feature type="domain" description="HAMP" evidence="13">
    <location>
        <begin position="193"/>
        <end position="246"/>
    </location>
</feature>
<dbReference type="SMART" id="SM00387">
    <property type="entry name" value="HATPase_c"/>
    <property type="match status" value="1"/>
</dbReference>
<comment type="catalytic activity">
    <reaction evidence="1">
        <text>ATP + protein L-histidine = ADP + protein N-phospho-L-histidine.</text>
        <dbReference type="EC" id="2.7.13.3"/>
    </reaction>
</comment>
<dbReference type="PANTHER" id="PTHR45436:SF15">
    <property type="entry name" value="SENSOR HISTIDINE KINASE CUSS"/>
    <property type="match status" value="1"/>
</dbReference>
<evidence type="ECO:0000313" key="14">
    <source>
        <dbReference type="EMBL" id="MBB3172410.1"/>
    </source>
</evidence>
<keyword evidence="10 11" id="KW-0472">Membrane</keyword>
<dbReference type="PROSITE" id="PS50885">
    <property type="entry name" value="HAMP"/>
    <property type="match status" value="1"/>
</dbReference>
<dbReference type="GO" id="GO:0005886">
    <property type="term" value="C:plasma membrane"/>
    <property type="evidence" value="ECO:0007669"/>
    <property type="project" value="TreeGrafter"/>
</dbReference>
<dbReference type="InterPro" id="IPR003594">
    <property type="entry name" value="HATPase_dom"/>
</dbReference>
<dbReference type="Gene3D" id="1.10.287.130">
    <property type="match status" value="1"/>
</dbReference>
<dbReference type="Pfam" id="PF02518">
    <property type="entry name" value="HATPase_c"/>
    <property type="match status" value="1"/>
</dbReference>
<sequence>MIGFLRARTSRRRSLQARMLTTHAIAMVVAVALTAAAIDVLLDLRSRLVEHATLQTQAQSIIGGLSDRDGHLVVDYAETSLSRDGHNAFSFIIRDTAGAIRLASADAATQALSALPRTPRANYARLQPASLLLSTLTRPFALDGQRLWVSVAWNLSDPATIFDDILQRFAGYSALVAIGLLTAVLSVDLLVMRATLRPTARLAEDVRLARQDETAFRARLEALPDEIRPLAQAYHDAVAALRLAYDLQRDFTADAAHELRTPLAVLRLRVETLPQTAEQARILADIDVMTRIVAQLLQLSALEQTQFDPGARTNLAEACEQVVATLAPDALRRQQHLGLSILGDAGLTAAIPKDDLFAILRNLVENAIRHTGPGTSIDVVVEPDGTLGVTDDGPGIPPASQPRIFERFWRQDRTSSHGAGLGLAIVQRLVQRHGGTIVLQTDTIKGCRFDVRLPRSDDG</sequence>
<evidence type="ECO:0000256" key="10">
    <source>
        <dbReference type="ARBA" id="ARBA00023136"/>
    </source>
</evidence>
<dbReference type="PANTHER" id="PTHR45436">
    <property type="entry name" value="SENSOR HISTIDINE KINASE YKOH"/>
    <property type="match status" value="1"/>
</dbReference>
<keyword evidence="4" id="KW-0597">Phosphoprotein</keyword>
<dbReference type="InterPro" id="IPR003660">
    <property type="entry name" value="HAMP_dom"/>
</dbReference>
<dbReference type="Gene3D" id="3.30.565.10">
    <property type="entry name" value="Histidine kinase-like ATPase, C-terminal domain"/>
    <property type="match status" value="1"/>
</dbReference>
<evidence type="ECO:0000313" key="15">
    <source>
        <dbReference type="EMBL" id="NVN29312.1"/>
    </source>
</evidence>
<organism evidence="14 16">
    <name type="scientific">Endobacter medicaginis</name>
    <dbReference type="NCBI Taxonomy" id="1181271"/>
    <lineage>
        <taxon>Bacteria</taxon>
        <taxon>Pseudomonadati</taxon>
        <taxon>Pseudomonadota</taxon>
        <taxon>Alphaproteobacteria</taxon>
        <taxon>Acetobacterales</taxon>
        <taxon>Acetobacteraceae</taxon>
        <taxon>Endobacter</taxon>
    </lineage>
</organism>
<evidence type="ECO:0000256" key="7">
    <source>
        <dbReference type="ARBA" id="ARBA00022777"/>
    </source>
</evidence>
<name>A0A839UWH9_9PROT</name>
<feature type="domain" description="Histidine kinase" evidence="12">
    <location>
        <begin position="254"/>
        <end position="457"/>
    </location>
</feature>
<reference evidence="14 16" key="2">
    <citation type="submission" date="2020-08" db="EMBL/GenBank/DDBJ databases">
        <title>Genomic Encyclopedia of Type Strains, Phase III (KMG-III): the genomes of soil and plant-associated and newly described type strains.</title>
        <authorList>
            <person name="Whitman W."/>
        </authorList>
    </citation>
    <scope>NUCLEOTIDE SEQUENCE [LARGE SCALE GENOMIC DNA]</scope>
    <source>
        <strain evidence="14 16">CECT 8088</strain>
    </source>
</reference>
<comment type="subcellular location">
    <subcellularLocation>
        <location evidence="2">Membrane</location>
        <topology evidence="2">Multi-pass membrane protein</topology>
    </subcellularLocation>
</comment>
<keyword evidence="7 14" id="KW-0418">Kinase</keyword>
<dbReference type="InterPro" id="IPR050428">
    <property type="entry name" value="TCS_sensor_his_kinase"/>
</dbReference>
<dbReference type="InterPro" id="IPR004358">
    <property type="entry name" value="Sig_transdc_His_kin-like_C"/>
</dbReference>
<dbReference type="Proteomes" id="UP000557688">
    <property type="component" value="Unassembled WGS sequence"/>
</dbReference>
<dbReference type="GO" id="GO:0000155">
    <property type="term" value="F:phosphorelay sensor kinase activity"/>
    <property type="evidence" value="ECO:0007669"/>
    <property type="project" value="InterPro"/>
</dbReference>
<keyword evidence="16" id="KW-1185">Reference proteome</keyword>
<dbReference type="Proteomes" id="UP000565205">
    <property type="component" value="Unassembled WGS sequence"/>
</dbReference>
<evidence type="ECO:0000256" key="9">
    <source>
        <dbReference type="ARBA" id="ARBA00023012"/>
    </source>
</evidence>
<feature type="transmembrane region" description="Helical" evidence="11">
    <location>
        <begin position="169"/>
        <end position="191"/>
    </location>
</feature>
<dbReference type="Pfam" id="PF00512">
    <property type="entry name" value="HisKA"/>
    <property type="match status" value="1"/>
</dbReference>
<dbReference type="InterPro" id="IPR036097">
    <property type="entry name" value="HisK_dim/P_sf"/>
</dbReference>
<accession>A0A839UWH9</accession>
<evidence type="ECO:0000259" key="12">
    <source>
        <dbReference type="PROSITE" id="PS50109"/>
    </source>
</evidence>
<dbReference type="InterPro" id="IPR005467">
    <property type="entry name" value="His_kinase_dom"/>
</dbReference>
<gene>
    <name evidence="14" type="ORF">FHR90_000216</name>
    <name evidence="15" type="ORF">HUK83_03025</name>
</gene>
<proteinExistence type="predicted"/>
<evidence type="ECO:0000256" key="8">
    <source>
        <dbReference type="ARBA" id="ARBA00022989"/>
    </source>
</evidence>
<dbReference type="SMART" id="SM00388">
    <property type="entry name" value="HisKA"/>
    <property type="match status" value="1"/>
</dbReference>
<dbReference type="AlphaFoldDB" id="A0A839UWH9"/>
<dbReference type="CDD" id="cd00082">
    <property type="entry name" value="HisKA"/>
    <property type="match status" value="1"/>
</dbReference>
<dbReference type="InterPro" id="IPR036890">
    <property type="entry name" value="HATPase_C_sf"/>
</dbReference>
<dbReference type="PROSITE" id="PS50109">
    <property type="entry name" value="HIS_KIN"/>
    <property type="match status" value="1"/>
</dbReference>
<evidence type="ECO:0000313" key="16">
    <source>
        <dbReference type="Proteomes" id="UP000557688"/>
    </source>
</evidence>